<dbReference type="InterPro" id="IPR001610">
    <property type="entry name" value="PAC"/>
</dbReference>
<gene>
    <name evidence="5" type="ORF">DCF17_16595</name>
</gene>
<evidence type="ECO:0000259" key="2">
    <source>
        <dbReference type="PROSITE" id="PS50112"/>
    </source>
</evidence>
<dbReference type="InterPro" id="IPR029787">
    <property type="entry name" value="Nucleotide_cyclase"/>
</dbReference>
<dbReference type="InterPro" id="IPR000160">
    <property type="entry name" value="GGDEF_dom"/>
</dbReference>
<dbReference type="EMBL" id="QBMN01000131">
    <property type="protein sequence ID" value="PZO36949.1"/>
    <property type="molecule type" value="Genomic_DNA"/>
</dbReference>
<reference evidence="5 6" key="2">
    <citation type="submission" date="2018-06" db="EMBL/GenBank/DDBJ databases">
        <title>Metagenomic assembly of (sub)arctic Cyanobacteria and their associated microbiome from non-axenic cultures.</title>
        <authorList>
            <person name="Baurain D."/>
        </authorList>
    </citation>
    <scope>NUCLEOTIDE SEQUENCE [LARGE SCALE GENOMIC DNA]</scope>
    <source>
        <strain evidence="5">ULC041bin1</strain>
    </source>
</reference>
<dbReference type="Pfam" id="PF08448">
    <property type="entry name" value="PAS_4"/>
    <property type="match status" value="4"/>
</dbReference>
<dbReference type="InterPro" id="IPR000700">
    <property type="entry name" value="PAS-assoc_C"/>
</dbReference>
<dbReference type="NCBIfam" id="TIGR00229">
    <property type="entry name" value="sensory_box"/>
    <property type="match status" value="6"/>
</dbReference>
<evidence type="ECO:0000256" key="1">
    <source>
        <dbReference type="SAM" id="Coils"/>
    </source>
</evidence>
<dbReference type="FunFam" id="3.30.450.20:FF:000155">
    <property type="entry name" value="Sensor histidine kinase TodS"/>
    <property type="match status" value="1"/>
</dbReference>
<feature type="domain" description="PAS" evidence="2">
    <location>
        <begin position="442"/>
        <end position="490"/>
    </location>
</feature>
<dbReference type="PROSITE" id="PS50112">
    <property type="entry name" value="PAS"/>
    <property type="match status" value="5"/>
</dbReference>
<protein>
    <recommendedName>
        <fullName evidence="7">Diguanylate cyclase</fullName>
    </recommendedName>
</protein>
<dbReference type="InterPro" id="IPR000014">
    <property type="entry name" value="PAS"/>
</dbReference>
<comment type="caution">
    <text evidence="5">The sequence shown here is derived from an EMBL/GenBank/DDBJ whole genome shotgun (WGS) entry which is preliminary data.</text>
</comment>
<dbReference type="SMART" id="SM00267">
    <property type="entry name" value="GGDEF"/>
    <property type="match status" value="1"/>
</dbReference>
<keyword evidence="1" id="KW-0175">Coiled coil</keyword>
<dbReference type="FunFam" id="3.30.70.270:FF:000001">
    <property type="entry name" value="Diguanylate cyclase domain protein"/>
    <property type="match status" value="1"/>
</dbReference>
<dbReference type="InterPro" id="IPR013656">
    <property type="entry name" value="PAS_4"/>
</dbReference>
<name>A0A2W4W4G6_9CYAN</name>
<dbReference type="NCBIfam" id="TIGR00254">
    <property type="entry name" value="GGDEF"/>
    <property type="match status" value="1"/>
</dbReference>
<dbReference type="InterPro" id="IPR052155">
    <property type="entry name" value="Biofilm_reg_signaling"/>
</dbReference>
<accession>A0A2W4W4G6</accession>
<feature type="domain" description="PAC" evidence="3">
    <location>
        <begin position="240"/>
        <end position="292"/>
    </location>
</feature>
<evidence type="ECO:0000313" key="5">
    <source>
        <dbReference type="EMBL" id="PZO36949.1"/>
    </source>
</evidence>
<dbReference type="InterPro" id="IPR043128">
    <property type="entry name" value="Rev_trsase/Diguanyl_cyclase"/>
</dbReference>
<organism evidence="5 6">
    <name type="scientific">Shackletoniella antarctica</name>
    <dbReference type="NCBI Taxonomy" id="268115"/>
    <lineage>
        <taxon>Bacteria</taxon>
        <taxon>Bacillati</taxon>
        <taxon>Cyanobacteriota</taxon>
        <taxon>Cyanophyceae</taxon>
        <taxon>Oculatellales</taxon>
        <taxon>Oculatellaceae</taxon>
        <taxon>Shackletoniella</taxon>
    </lineage>
</organism>
<dbReference type="PROSITE" id="PS50887">
    <property type="entry name" value="GGDEF"/>
    <property type="match status" value="1"/>
</dbReference>
<evidence type="ECO:0000259" key="3">
    <source>
        <dbReference type="PROSITE" id="PS50113"/>
    </source>
</evidence>
<evidence type="ECO:0000259" key="4">
    <source>
        <dbReference type="PROSITE" id="PS50887"/>
    </source>
</evidence>
<feature type="coiled-coil region" evidence="1">
    <location>
        <begin position="130"/>
        <end position="161"/>
    </location>
</feature>
<feature type="domain" description="PAC" evidence="3">
    <location>
        <begin position="367"/>
        <end position="419"/>
    </location>
</feature>
<dbReference type="AlphaFoldDB" id="A0A2W4W4G6"/>
<dbReference type="CDD" id="cd01949">
    <property type="entry name" value="GGDEF"/>
    <property type="match status" value="1"/>
</dbReference>
<reference evidence="6" key="1">
    <citation type="submission" date="2018-04" db="EMBL/GenBank/DDBJ databases">
        <authorList>
            <person name="Cornet L."/>
        </authorList>
    </citation>
    <scope>NUCLEOTIDE SEQUENCE [LARGE SCALE GENOMIC DNA]</scope>
</reference>
<dbReference type="SUPFAM" id="SSF55785">
    <property type="entry name" value="PYP-like sensor domain (PAS domain)"/>
    <property type="match status" value="7"/>
</dbReference>
<feature type="domain" description="PAS" evidence="2">
    <location>
        <begin position="165"/>
        <end position="238"/>
    </location>
</feature>
<feature type="coiled-coil region" evidence="1">
    <location>
        <begin position="913"/>
        <end position="940"/>
    </location>
</feature>
<dbReference type="Pfam" id="PF08447">
    <property type="entry name" value="PAS_3"/>
    <property type="match status" value="2"/>
</dbReference>
<feature type="domain" description="PAS" evidence="2">
    <location>
        <begin position="667"/>
        <end position="741"/>
    </location>
</feature>
<dbReference type="InterPro" id="IPR013655">
    <property type="entry name" value="PAS_fold_3"/>
</dbReference>
<feature type="domain" description="PAS" evidence="2">
    <location>
        <begin position="19"/>
        <end position="69"/>
    </location>
</feature>
<sequence>MPADSTPPAPAGAGAEVPLECQAQNLFNMALDAMLIADDQGRYVEANPAVCRLLKCDRDEILGRTIADFCVVLPGADLGQQWQVFLAQGHMQGEVTLRVSGGEERIVEFSATANFCPHFHLSILRDITERKQAEALKDHLNQLLSQQVQERTQELQAVQTQLAAKHALLGSILSNVNGVVWSVDLPSRATRYVNSATETLYGYSVEAFLDNPGLWQSLVHPGDQPKVNQMLSRLASQSSFDLEYRITRSDGAVRWVRDCSKVTYDVDGTPLRLDGVATDITAQKQLEEALRLSESRMEAIFQQAAIGINQAGLDGRFLQANQAYCDLLGYTKDELLQLRFQDVAHPDESKATEAALAMLYAGEAASATLEKRYFHKDGSLRWTNIVLSILRDADGQAISDLAVVQDISERKRVEQALEEERSLFMNGPTMVVRWGPTDDWPVEYISPNVEAELGYKPSELVEGNVTFAWLIHPDDLASMQAAAAIAVAAQRPCMATEYRLRHANGTYCWMAEFTRIIYAPDGTATKFLGYIQNITERKQTELALQKSKATKQAMLEAIPDLLIRLDRQGTRLDFISGGEVTPYGDINLQRQQTIYELLPPELVDQRLQLIRQALDTGERQIYEYQIELNGDTHYEEARIVPLNQNEVLVMVRDITDRVAAELALRDSQQRFQAIFDQMYQFMGLLTPEGILLEANQTALAFGGFRREDVVGHPFWEAGWWTISPETQAQLRQAIAAASQGEFVRYEVMLQGANQQVITIDFSLRPVFDDQGQVVLLIPEGRDITQRKQMEEELERTKIFLEQTNTVARVGGWEADLHQGVVHWTPITQDIHEVGADFEPTLEEAINFYPAGVNRQRITTALEQARQTGQPWDEKLQILTAKGNLRWVRALGQAEFVEGTCVRLYGAFQDIDAQMQSEIRLQELTRSLQRANEELNHIATTDALTQVANRRYFDQVLAQEWARAQRNGTELTLIICDVDYFKPYNDHYGHPAGDLCLQQVAQLLRSNVQRWGDVLARYGGEEFVVLLPQSAIAEAMVVVDRIRRDLAQARLPHEFSAVADRITVSFGIACYAPQAQSLPGELVADADAALYKAKLAGRDRYHISTRDQDGDLDQAPKQS</sequence>
<dbReference type="PROSITE" id="PS50113">
    <property type="entry name" value="PAC"/>
    <property type="match status" value="4"/>
</dbReference>
<feature type="domain" description="PAC" evidence="3">
    <location>
        <begin position="743"/>
        <end position="795"/>
    </location>
</feature>
<dbReference type="PANTHER" id="PTHR44757:SF2">
    <property type="entry name" value="BIOFILM ARCHITECTURE MAINTENANCE PROTEIN MBAA"/>
    <property type="match status" value="1"/>
</dbReference>
<proteinExistence type="predicted"/>
<dbReference type="Gene3D" id="3.30.70.270">
    <property type="match status" value="1"/>
</dbReference>
<dbReference type="InterPro" id="IPR035965">
    <property type="entry name" value="PAS-like_dom_sf"/>
</dbReference>
<dbReference type="Proteomes" id="UP000249081">
    <property type="component" value="Unassembled WGS sequence"/>
</dbReference>
<feature type="domain" description="PAC" evidence="3">
    <location>
        <begin position="494"/>
        <end position="546"/>
    </location>
</feature>
<evidence type="ECO:0000313" key="6">
    <source>
        <dbReference type="Proteomes" id="UP000249081"/>
    </source>
</evidence>
<dbReference type="SMART" id="SM00091">
    <property type="entry name" value="PAS"/>
    <property type="match status" value="6"/>
</dbReference>
<evidence type="ECO:0008006" key="7">
    <source>
        <dbReference type="Google" id="ProtNLM"/>
    </source>
</evidence>
<dbReference type="SUPFAM" id="SSF55073">
    <property type="entry name" value="Nucleotide cyclase"/>
    <property type="match status" value="1"/>
</dbReference>
<dbReference type="Gene3D" id="3.30.450.20">
    <property type="entry name" value="PAS domain"/>
    <property type="match status" value="7"/>
</dbReference>
<dbReference type="PANTHER" id="PTHR44757">
    <property type="entry name" value="DIGUANYLATE CYCLASE DGCP"/>
    <property type="match status" value="1"/>
</dbReference>
<dbReference type="Pfam" id="PF00990">
    <property type="entry name" value="GGDEF"/>
    <property type="match status" value="1"/>
</dbReference>
<dbReference type="SMART" id="SM00086">
    <property type="entry name" value="PAC"/>
    <property type="match status" value="6"/>
</dbReference>
<dbReference type="CDD" id="cd00130">
    <property type="entry name" value="PAS"/>
    <property type="match status" value="6"/>
</dbReference>
<feature type="domain" description="GGDEF" evidence="4">
    <location>
        <begin position="968"/>
        <end position="1105"/>
    </location>
</feature>
<feature type="domain" description="PAS" evidence="2">
    <location>
        <begin position="293"/>
        <end position="363"/>
    </location>
</feature>